<comment type="caution">
    <text evidence="4">The sequence shown here is derived from an EMBL/GenBank/DDBJ whole genome shotgun (WGS) entry which is preliminary data.</text>
</comment>
<dbReference type="InterPro" id="IPR001343">
    <property type="entry name" value="Hemolysn_Ca-bd"/>
</dbReference>
<dbReference type="PRINTS" id="PR00313">
    <property type="entry name" value="CABNDNGRPT"/>
</dbReference>
<dbReference type="SUPFAM" id="SSF51120">
    <property type="entry name" value="beta-Roll"/>
    <property type="match status" value="2"/>
</dbReference>
<feature type="region of interest" description="Disordered" evidence="3">
    <location>
        <begin position="95"/>
        <end position="127"/>
    </location>
</feature>
<dbReference type="Pfam" id="PF00353">
    <property type="entry name" value="HemolysinCabind"/>
    <property type="match status" value="4"/>
</dbReference>
<dbReference type="InterPro" id="IPR050557">
    <property type="entry name" value="RTX_toxin/Mannuronan_C5-epim"/>
</dbReference>
<evidence type="ECO:0008006" key="6">
    <source>
        <dbReference type="Google" id="ProtNLM"/>
    </source>
</evidence>
<dbReference type="AlphaFoldDB" id="A0A150RCM7"/>
<keyword evidence="2" id="KW-0964">Secreted</keyword>
<gene>
    <name evidence="4" type="ORF">BE18_33615</name>
</gene>
<name>A0A150RCM7_SORCE</name>
<reference evidence="4 5" key="1">
    <citation type="submission" date="2014-02" db="EMBL/GenBank/DDBJ databases">
        <title>The small core and large imbalanced accessory genome model reveals a collaborative survival strategy of Sorangium cellulosum strains in nature.</title>
        <authorList>
            <person name="Han K."/>
            <person name="Peng R."/>
            <person name="Blom J."/>
            <person name="Li Y.-Z."/>
        </authorList>
    </citation>
    <scope>NUCLEOTIDE SEQUENCE [LARGE SCALE GENOMIC DNA]</scope>
    <source>
        <strain evidence="4 5">So0149</strain>
    </source>
</reference>
<evidence type="ECO:0000313" key="4">
    <source>
        <dbReference type="EMBL" id="KYF77970.1"/>
    </source>
</evidence>
<accession>A0A150RCM7</accession>
<evidence type="ECO:0000313" key="5">
    <source>
        <dbReference type="Proteomes" id="UP000075515"/>
    </source>
</evidence>
<protein>
    <recommendedName>
        <fullName evidence="6">Calcium-binding protein</fullName>
    </recommendedName>
</protein>
<dbReference type="GO" id="GO:0005576">
    <property type="term" value="C:extracellular region"/>
    <property type="evidence" value="ECO:0007669"/>
    <property type="project" value="UniProtKB-SubCell"/>
</dbReference>
<dbReference type="Proteomes" id="UP000075515">
    <property type="component" value="Unassembled WGS sequence"/>
</dbReference>
<evidence type="ECO:0000256" key="3">
    <source>
        <dbReference type="SAM" id="MobiDB-lite"/>
    </source>
</evidence>
<dbReference type="PANTHER" id="PTHR38340">
    <property type="entry name" value="S-LAYER PROTEIN"/>
    <property type="match status" value="1"/>
</dbReference>
<dbReference type="InterPro" id="IPR018511">
    <property type="entry name" value="Hemolysin-typ_Ca-bd_CS"/>
</dbReference>
<sequence length="431" mass="44525">MILASVGALSAASACTAEEVPLDDILPNGGIDPVTLEATGADPEYNEIVGTAGNDILNGTAADDIVSGMAGNDVIHGLGGHDYLFGDGGDDDLLGDAGHDVLEGGSGDDDLQGGDGDDHLSGHSGNDFMNGGSGNDTYYFDQGQDVIYNSDLDDASVDTVVINYIATSPSGVVFQRDLGDLVISVPGHTDTLRILSFFGGNGATGYTIDRIRFGNLSSAPQMTADEVAHLALYGSGTPVVGTSFADVLEGSTGQDLISGLEGNDSLFGFEADDGLYGQSGNDTLYGGPGKDELVGGVGNDKLHGGSGGDSYLFMPGDGNDIIYQSTEPSYLDGYDYIRIGGPPTVVDGASLRMVNDTDLQVSLAAADGLTITVKDFLDPFTGTLTEANELDDIRWPDHTLCRPTRIRNALIAVPVGTAVNARAACGTDMRW</sequence>
<dbReference type="EMBL" id="JEMC01003853">
    <property type="protein sequence ID" value="KYF77970.1"/>
    <property type="molecule type" value="Genomic_DNA"/>
</dbReference>
<dbReference type="GO" id="GO:0005509">
    <property type="term" value="F:calcium ion binding"/>
    <property type="evidence" value="ECO:0007669"/>
    <property type="project" value="InterPro"/>
</dbReference>
<evidence type="ECO:0000256" key="2">
    <source>
        <dbReference type="ARBA" id="ARBA00022525"/>
    </source>
</evidence>
<dbReference type="InterPro" id="IPR011049">
    <property type="entry name" value="Serralysin-like_metalloprot_C"/>
</dbReference>
<dbReference type="Gene3D" id="2.150.10.10">
    <property type="entry name" value="Serralysin-like metalloprotease, C-terminal"/>
    <property type="match status" value="2"/>
</dbReference>
<evidence type="ECO:0000256" key="1">
    <source>
        <dbReference type="ARBA" id="ARBA00004613"/>
    </source>
</evidence>
<dbReference type="PROSITE" id="PS00330">
    <property type="entry name" value="HEMOLYSIN_CALCIUM"/>
    <property type="match status" value="4"/>
</dbReference>
<comment type="subcellular location">
    <subcellularLocation>
        <location evidence="1">Secreted</location>
    </subcellularLocation>
</comment>
<organism evidence="4 5">
    <name type="scientific">Sorangium cellulosum</name>
    <name type="common">Polyangium cellulosum</name>
    <dbReference type="NCBI Taxonomy" id="56"/>
    <lineage>
        <taxon>Bacteria</taxon>
        <taxon>Pseudomonadati</taxon>
        <taxon>Myxococcota</taxon>
        <taxon>Polyangia</taxon>
        <taxon>Polyangiales</taxon>
        <taxon>Polyangiaceae</taxon>
        <taxon>Sorangium</taxon>
    </lineage>
</organism>
<proteinExistence type="predicted"/>
<dbReference type="PANTHER" id="PTHR38340:SF1">
    <property type="entry name" value="S-LAYER PROTEIN"/>
    <property type="match status" value="1"/>
</dbReference>